<accession>A0ABW8TFL9</accession>
<evidence type="ECO:0000256" key="5">
    <source>
        <dbReference type="RuleBase" id="RU363094"/>
    </source>
</evidence>
<evidence type="ECO:0000256" key="2">
    <source>
        <dbReference type="ARBA" id="ARBA00022490"/>
    </source>
</evidence>
<dbReference type="InterPro" id="IPR006464">
    <property type="entry name" value="AcTrfase_RimI/Ard1"/>
</dbReference>
<proteinExistence type="inferred from homology"/>
<dbReference type="NCBIfam" id="TIGR01575">
    <property type="entry name" value="rimI"/>
    <property type="match status" value="1"/>
</dbReference>
<keyword evidence="4 7" id="KW-0012">Acyltransferase</keyword>
<dbReference type="PROSITE" id="PS51186">
    <property type="entry name" value="GNAT"/>
    <property type="match status" value="1"/>
</dbReference>
<keyword evidence="3 7" id="KW-0808">Transferase</keyword>
<dbReference type="InterPro" id="IPR000182">
    <property type="entry name" value="GNAT_dom"/>
</dbReference>
<evidence type="ECO:0000256" key="3">
    <source>
        <dbReference type="ARBA" id="ARBA00022679"/>
    </source>
</evidence>
<comment type="subcellular location">
    <subcellularLocation>
        <location evidence="5">Cytoplasm</location>
    </subcellularLocation>
</comment>
<keyword evidence="2 5" id="KW-0963">Cytoplasm</keyword>
<dbReference type="Gene3D" id="3.40.630.30">
    <property type="match status" value="1"/>
</dbReference>
<dbReference type="CDD" id="cd04301">
    <property type="entry name" value="NAT_SF"/>
    <property type="match status" value="1"/>
</dbReference>
<evidence type="ECO:0000256" key="1">
    <source>
        <dbReference type="ARBA" id="ARBA00005395"/>
    </source>
</evidence>
<dbReference type="SUPFAM" id="SSF55729">
    <property type="entry name" value="Acyl-CoA N-acyltransferases (Nat)"/>
    <property type="match status" value="1"/>
</dbReference>
<dbReference type="EMBL" id="JBJIAA010000006">
    <property type="protein sequence ID" value="MFL0250463.1"/>
    <property type="molecule type" value="Genomic_DNA"/>
</dbReference>
<evidence type="ECO:0000256" key="4">
    <source>
        <dbReference type="ARBA" id="ARBA00023315"/>
    </source>
</evidence>
<gene>
    <name evidence="7" type="primary">rimI</name>
    <name evidence="7" type="ORF">ACJDT4_08505</name>
</gene>
<keyword evidence="7" id="KW-0687">Ribonucleoprotein</keyword>
<dbReference type="PANTHER" id="PTHR43420">
    <property type="entry name" value="ACETYLTRANSFERASE"/>
    <property type="match status" value="1"/>
</dbReference>
<keyword evidence="8" id="KW-1185">Reference proteome</keyword>
<feature type="domain" description="N-acetyltransferase" evidence="6">
    <location>
        <begin position="4"/>
        <end position="148"/>
    </location>
</feature>
<protein>
    <recommendedName>
        <fullName evidence="5">[Ribosomal protein bS18]-alanine N-acetyltransferase</fullName>
        <ecNumber evidence="5">2.3.1.266</ecNumber>
    </recommendedName>
</protein>
<dbReference type="GO" id="GO:0008999">
    <property type="term" value="F:protein-N-terminal-alanine acetyltransferase activity"/>
    <property type="evidence" value="ECO:0007669"/>
    <property type="project" value="UniProtKB-EC"/>
</dbReference>
<keyword evidence="7" id="KW-0689">Ribosomal protein</keyword>
<dbReference type="PANTHER" id="PTHR43420:SF44">
    <property type="entry name" value="ACETYLTRANSFERASE YPEA"/>
    <property type="match status" value="1"/>
</dbReference>
<dbReference type="GO" id="GO:0005840">
    <property type="term" value="C:ribosome"/>
    <property type="evidence" value="ECO:0007669"/>
    <property type="project" value="UniProtKB-KW"/>
</dbReference>
<dbReference type="Proteomes" id="UP001623592">
    <property type="component" value="Unassembled WGS sequence"/>
</dbReference>
<comment type="similarity">
    <text evidence="1 5">Belongs to the acetyltransferase family. RimI subfamily.</text>
</comment>
<reference evidence="7 8" key="1">
    <citation type="submission" date="2024-11" db="EMBL/GenBank/DDBJ databases">
        <authorList>
            <person name="Heng Y.C."/>
            <person name="Lim A.C.H."/>
            <person name="Lee J.K.Y."/>
            <person name="Kittelmann S."/>
        </authorList>
    </citation>
    <scope>NUCLEOTIDE SEQUENCE [LARGE SCALE GENOMIC DNA]</scope>
    <source>
        <strain evidence="7 8">WILCCON 0114</strain>
    </source>
</reference>
<evidence type="ECO:0000313" key="8">
    <source>
        <dbReference type="Proteomes" id="UP001623592"/>
    </source>
</evidence>
<evidence type="ECO:0000259" key="6">
    <source>
        <dbReference type="PROSITE" id="PS51186"/>
    </source>
</evidence>
<dbReference type="Pfam" id="PF00583">
    <property type="entry name" value="Acetyltransf_1"/>
    <property type="match status" value="1"/>
</dbReference>
<comment type="function">
    <text evidence="5">Acetylates the N-terminal alanine of ribosomal protein bS18.</text>
</comment>
<comment type="caution">
    <text evidence="7">The sequence shown here is derived from an EMBL/GenBank/DDBJ whole genome shotgun (WGS) entry which is preliminary data.</text>
</comment>
<dbReference type="RefSeq" id="WP_406787133.1">
    <property type="nucleotide sequence ID" value="NZ_JBJIAA010000006.1"/>
</dbReference>
<dbReference type="EC" id="2.3.1.266" evidence="5"/>
<name>A0ABW8TFL9_9CLOT</name>
<evidence type="ECO:0000313" key="7">
    <source>
        <dbReference type="EMBL" id="MFL0250463.1"/>
    </source>
</evidence>
<dbReference type="InterPro" id="IPR050680">
    <property type="entry name" value="YpeA/RimI_acetyltransf"/>
</dbReference>
<sequence>MNNLEICAFEKKYLREILSIENLSFAVPWTKDSMEKELTNKFAQYVVIKLDDVVVGYGGMWLILDEGHITNIAVHPEFRGIGAGKKIIEGLIDICKEKNINSLTLEVRTSNYVAKNLYRKFGFVEEGIRKNYYNDNNEDAIIMWKRNI</sequence>
<organism evidence="7 8">
    <name type="scientific">Clostridium neuense</name>
    <dbReference type="NCBI Taxonomy" id="1728934"/>
    <lineage>
        <taxon>Bacteria</taxon>
        <taxon>Bacillati</taxon>
        <taxon>Bacillota</taxon>
        <taxon>Clostridia</taxon>
        <taxon>Eubacteriales</taxon>
        <taxon>Clostridiaceae</taxon>
        <taxon>Clostridium</taxon>
    </lineage>
</organism>
<comment type="catalytic activity">
    <reaction evidence="5">
        <text>N-terminal L-alanyl-[ribosomal protein bS18] + acetyl-CoA = N-terminal N(alpha)-acetyl-L-alanyl-[ribosomal protein bS18] + CoA + H(+)</text>
        <dbReference type="Rhea" id="RHEA:43756"/>
        <dbReference type="Rhea" id="RHEA-COMP:10676"/>
        <dbReference type="Rhea" id="RHEA-COMP:10677"/>
        <dbReference type="ChEBI" id="CHEBI:15378"/>
        <dbReference type="ChEBI" id="CHEBI:57287"/>
        <dbReference type="ChEBI" id="CHEBI:57288"/>
        <dbReference type="ChEBI" id="CHEBI:64718"/>
        <dbReference type="ChEBI" id="CHEBI:83683"/>
        <dbReference type="EC" id="2.3.1.266"/>
    </reaction>
</comment>
<dbReference type="InterPro" id="IPR016181">
    <property type="entry name" value="Acyl_CoA_acyltransferase"/>
</dbReference>